<dbReference type="InterPro" id="IPR002492">
    <property type="entry name" value="Transposase_Tc1-like"/>
</dbReference>
<feature type="domain" description="Paired" evidence="4">
    <location>
        <begin position="89"/>
        <end position="207"/>
    </location>
</feature>
<organism evidence="5 6">
    <name type="scientific">Dinothrombium tinctorium</name>
    <dbReference type="NCBI Taxonomy" id="1965070"/>
    <lineage>
        <taxon>Eukaryota</taxon>
        <taxon>Metazoa</taxon>
        <taxon>Ecdysozoa</taxon>
        <taxon>Arthropoda</taxon>
        <taxon>Chelicerata</taxon>
        <taxon>Arachnida</taxon>
        <taxon>Acari</taxon>
        <taxon>Acariformes</taxon>
        <taxon>Trombidiformes</taxon>
        <taxon>Prostigmata</taxon>
        <taxon>Anystina</taxon>
        <taxon>Parasitengona</taxon>
        <taxon>Trombidioidea</taxon>
        <taxon>Trombidiidae</taxon>
        <taxon>Dinothrombium</taxon>
    </lineage>
</organism>
<dbReference type="STRING" id="1965070.A0A3S3NW66"/>
<feature type="region of interest" description="Disordered" evidence="3">
    <location>
        <begin position="44"/>
        <end position="67"/>
    </location>
</feature>
<accession>A0A3S3NW66</accession>
<feature type="compositionally biased region" description="Low complexity" evidence="3">
    <location>
        <begin position="58"/>
        <end position="67"/>
    </location>
</feature>
<evidence type="ECO:0000256" key="3">
    <source>
        <dbReference type="SAM" id="MobiDB-lite"/>
    </source>
</evidence>
<dbReference type="Pfam" id="PF13358">
    <property type="entry name" value="DDE_3"/>
    <property type="match status" value="1"/>
</dbReference>
<dbReference type="NCBIfam" id="NF033545">
    <property type="entry name" value="transpos_IS630"/>
    <property type="match status" value="1"/>
</dbReference>
<dbReference type="Pfam" id="PF01498">
    <property type="entry name" value="HTH_Tnp_Tc3_2"/>
    <property type="match status" value="1"/>
</dbReference>
<dbReference type="PANTHER" id="PTHR23022">
    <property type="entry name" value="TRANSPOSABLE ELEMENT-RELATED"/>
    <property type="match status" value="1"/>
</dbReference>
<gene>
    <name evidence="5" type="ORF">B4U79_06497</name>
</gene>
<dbReference type="OrthoDB" id="6503912at2759"/>
<dbReference type="AlphaFoldDB" id="A0A3S3NW66"/>
<dbReference type="GO" id="GO:0005634">
    <property type="term" value="C:nucleus"/>
    <property type="evidence" value="ECO:0007669"/>
    <property type="project" value="UniProtKB-SubCell"/>
</dbReference>
<dbReference type="Gene3D" id="1.10.10.10">
    <property type="entry name" value="Winged helix-like DNA-binding domain superfamily/Winged helix DNA-binding domain"/>
    <property type="match status" value="1"/>
</dbReference>
<protein>
    <recommendedName>
        <fullName evidence="4">Paired domain-containing protein</fullName>
    </recommendedName>
</protein>
<proteinExistence type="predicted"/>
<dbReference type="SUPFAM" id="SSF46689">
    <property type="entry name" value="Homeodomain-like"/>
    <property type="match status" value="1"/>
</dbReference>
<dbReference type="Pfam" id="PF13551">
    <property type="entry name" value="HTH_29"/>
    <property type="match status" value="1"/>
</dbReference>
<dbReference type="InterPro" id="IPR038717">
    <property type="entry name" value="Tc1-like_DDE_dom"/>
</dbReference>
<evidence type="ECO:0000313" key="5">
    <source>
        <dbReference type="EMBL" id="RWR99904.1"/>
    </source>
</evidence>
<dbReference type="GO" id="GO:0006313">
    <property type="term" value="P:DNA transposition"/>
    <property type="evidence" value="ECO:0007669"/>
    <property type="project" value="InterPro"/>
</dbReference>
<dbReference type="GO" id="GO:0015074">
    <property type="term" value="P:DNA integration"/>
    <property type="evidence" value="ECO:0007669"/>
    <property type="project" value="InterPro"/>
</dbReference>
<dbReference type="InterPro" id="IPR009057">
    <property type="entry name" value="Homeodomain-like_sf"/>
</dbReference>
<dbReference type="InterPro" id="IPR052338">
    <property type="entry name" value="Transposase_5"/>
</dbReference>
<keyword evidence="2" id="KW-0563">Paired box</keyword>
<dbReference type="SMART" id="SM00351">
    <property type="entry name" value="PAX"/>
    <property type="match status" value="1"/>
</dbReference>
<sequence length="440" mass="49845">MLNTAGSYDHIDWVSEEVEVSPEVQAGTLSDLVASLHSLSPNDPSFSTISIPQPPNSPNSRSSSTISAPLTIPFYPSPYNSDSTITDTSTDSTESYGIINNPVHPIPKTNMQIRLKILELKALGHSQAEIAYLTKVHLSTVKRWLLRYKDTGLLNRNAGSGRNRVTKAAEDKEIVAYCKANPFSTAVEIKNALALDVDKKTIIRRLREMKIRSRVAAHKPKLQIRHEVARLDFALLHKNWANEWSSVIFTDEKSVQSSRSGPIRVFRPENSRYDPEYVIYDANRGFTVNFHGWISIDGRGDLQQVSTHFNSIEYLDLISEKVLPSIRQRSGGNFIFMHDNAPIHTAKRVKAYLEQNEINVLKWPALSPDLNPIENVWGLFAKKIKRYIRVSGPIKTKEEMVRVAQESWSQITPQFIRKLYSSMPRRMKMVCDREGGPIGY</sequence>
<comment type="caution">
    <text evidence="5">The sequence shown here is derived from an EMBL/GenBank/DDBJ whole genome shotgun (WGS) entry which is preliminary data.</text>
</comment>
<dbReference type="InterPro" id="IPR047655">
    <property type="entry name" value="Transpos_IS630-like"/>
</dbReference>
<dbReference type="PANTHER" id="PTHR23022:SF135">
    <property type="entry name" value="SI:DKEY-77F5.3"/>
    <property type="match status" value="1"/>
</dbReference>
<evidence type="ECO:0000259" key="4">
    <source>
        <dbReference type="SMART" id="SM00351"/>
    </source>
</evidence>
<evidence type="ECO:0000256" key="2">
    <source>
        <dbReference type="ARBA" id="ARBA00022724"/>
    </source>
</evidence>
<dbReference type="InterPro" id="IPR036388">
    <property type="entry name" value="WH-like_DNA-bd_sf"/>
</dbReference>
<dbReference type="GO" id="GO:0006355">
    <property type="term" value="P:regulation of DNA-templated transcription"/>
    <property type="evidence" value="ECO:0007669"/>
    <property type="project" value="InterPro"/>
</dbReference>
<dbReference type="GO" id="GO:0003677">
    <property type="term" value="F:DNA binding"/>
    <property type="evidence" value="ECO:0007669"/>
    <property type="project" value="InterPro"/>
</dbReference>
<reference evidence="5 6" key="1">
    <citation type="journal article" date="2018" name="Gigascience">
        <title>Genomes of trombidid mites reveal novel predicted allergens and laterally-transferred genes associated with secondary metabolism.</title>
        <authorList>
            <person name="Dong X."/>
            <person name="Chaisiri K."/>
            <person name="Xia D."/>
            <person name="Armstrong S.D."/>
            <person name="Fang Y."/>
            <person name="Donnelly M.J."/>
            <person name="Kadowaki T."/>
            <person name="McGarry J.W."/>
            <person name="Darby A.C."/>
            <person name="Makepeace B.L."/>
        </authorList>
    </citation>
    <scope>NUCLEOTIDE SEQUENCE [LARGE SCALE GENOMIC DNA]</scope>
    <source>
        <strain evidence="5">UoL-WK</strain>
    </source>
</reference>
<evidence type="ECO:0000256" key="1">
    <source>
        <dbReference type="ARBA" id="ARBA00004123"/>
    </source>
</evidence>
<name>A0A3S3NW66_9ACAR</name>
<dbReference type="InterPro" id="IPR036397">
    <property type="entry name" value="RNaseH_sf"/>
</dbReference>
<dbReference type="Proteomes" id="UP000285301">
    <property type="component" value="Unassembled WGS sequence"/>
</dbReference>
<comment type="subcellular location">
    <subcellularLocation>
        <location evidence="1">Nucleus</location>
    </subcellularLocation>
</comment>
<evidence type="ECO:0000313" key="6">
    <source>
        <dbReference type="Proteomes" id="UP000285301"/>
    </source>
</evidence>
<dbReference type="InterPro" id="IPR001523">
    <property type="entry name" value="Paired_dom"/>
</dbReference>
<dbReference type="EMBL" id="NCKU01013128">
    <property type="protein sequence ID" value="RWR99904.1"/>
    <property type="molecule type" value="Genomic_DNA"/>
</dbReference>
<dbReference type="Gene3D" id="3.30.420.10">
    <property type="entry name" value="Ribonuclease H-like superfamily/Ribonuclease H"/>
    <property type="match status" value="1"/>
</dbReference>
<keyword evidence="6" id="KW-1185">Reference proteome</keyword>